<dbReference type="InterPro" id="IPR050194">
    <property type="entry name" value="Glycosyltransferase_grp1"/>
</dbReference>
<dbReference type="Pfam" id="PF00534">
    <property type="entry name" value="Glycos_transf_1"/>
    <property type="match status" value="1"/>
</dbReference>
<evidence type="ECO:0000259" key="2">
    <source>
        <dbReference type="Pfam" id="PF13439"/>
    </source>
</evidence>
<dbReference type="Pfam" id="PF13439">
    <property type="entry name" value="Glyco_transf_4"/>
    <property type="match status" value="1"/>
</dbReference>
<dbReference type="PANTHER" id="PTHR45947">
    <property type="entry name" value="SULFOQUINOVOSYL TRANSFERASE SQD2"/>
    <property type="match status" value="1"/>
</dbReference>
<dbReference type="EMBL" id="QAOH01000037">
    <property type="protein sequence ID" value="PTQ65070.1"/>
    <property type="molecule type" value="Genomic_DNA"/>
</dbReference>
<dbReference type="AlphaFoldDB" id="A0A2T5H0L1"/>
<dbReference type="InterPro" id="IPR001296">
    <property type="entry name" value="Glyco_trans_1"/>
</dbReference>
<proteinExistence type="predicted"/>
<dbReference type="InterPro" id="IPR028098">
    <property type="entry name" value="Glyco_trans_4-like_N"/>
</dbReference>
<evidence type="ECO:0000313" key="4">
    <source>
        <dbReference type="Proteomes" id="UP000244077"/>
    </source>
</evidence>
<accession>A0A2T5H0L1</accession>
<feature type="domain" description="Glycosyltransferase subfamily 4-like N-terminal" evidence="2">
    <location>
        <begin position="14"/>
        <end position="181"/>
    </location>
</feature>
<keyword evidence="4" id="KW-1185">Reference proteome</keyword>
<feature type="domain" description="Glycosyl transferase family 1" evidence="1">
    <location>
        <begin position="190"/>
        <end position="358"/>
    </location>
</feature>
<sequence length="426" mass="46056">MKIAMFTNTFTPHIGGVAQSVSGLSTRLRDAGHEVLIVAPEFEGGEEHDAFTVRMSAFQNFAGSDFSVPVPIGLELSERLETFRPDIVHSHHPFLLGDTALRVATRYDCPVVFTYHTRYELYSHYVAQNAPSLRRLVVSLATGYCNLCDAVIAPSESIASFLAEHEVTVPVKVIPTGIDAAQYRGGRGDTLRARLGIPQDCFVAGHVGRLAEEKNLVYLAEALISFLIAHPAAHALIVGDGDMREDMQRRFEAAGLSARAHLPGAMKGRALADAYAAMDVFAFSSVSETQGLVLAEAMTAGLPVVALEASGVREILRDGQNGRLLARETDSTGFATALAGLATTPPETRARLAATARETAAEFSWPTTLARIETLYEGLRRHPRNSGESLWQSARRRLEKERDILGNLAHALGATIEDDPTKPAEG</sequence>
<reference evidence="3 4" key="1">
    <citation type="submission" date="2018-04" db="EMBL/GenBank/DDBJ databases">
        <title>Genomic Encyclopedia of Archaeal and Bacterial Type Strains, Phase II (KMG-II): from individual species to whole genera.</title>
        <authorList>
            <person name="Goeker M."/>
        </authorList>
    </citation>
    <scope>NUCLEOTIDE SEQUENCE [LARGE SCALE GENOMIC DNA]</scope>
    <source>
        <strain evidence="3 4">DSM 100434</strain>
    </source>
</reference>
<evidence type="ECO:0000259" key="1">
    <source>
        <dbReference type="Pfam" id="PF00534"/>
    </source>
</evidence>
<dbReference type="Gene3D" id="3.40.50.2000">
    <property type="entry name" value="Glycogen Phosphorylase B"/>
    <property type="match status" value="2"/>
</dbReference>
<dbReference type="PANTHER" id="PTHR45947:SF3">
    <property type="entry name" value="SULFOQUINOVOSYL TRANSFERASE SQD2"/>
    <property type="match status" value="1"/>
</dbReference>
<organism evidence="3 4">
    <name type="scientific">Celeribacter persicus</name>
    <dbReference type="NCBI Taxonomy" id="1651082"/>
    <lineage>
        <taxon>Bacteria</taxon>
        <taxon>Pseudomonadati</taxon>
        <taxon>Pseudomonadota</taxon>
        <taxon>Alphaproteobacteria</taxon>
        <taxon>Rhodobacterales</taxon>
        <taxon>Roseobacteraceae</taxon>
        <taxon>Celeribacter</taxon>
    </lineage>
</organism>
<gene>
    <name evidence="3" type="ORF">C8N42_1371</name>
</gene>
<name>A0A2T5H0L1_9RHOB</name>
<dbReference type="Proteomes" id="UP000244077">
    <property type="component" value="Unassembled WGS sequence"/>
</dbReference>
<dbReference type="RefSeq" id="WP_107818181.1">
    <property type="nucleotide sequence ID" value="NZ_QAOH01000037.1"/>
</dbReference>
<comment type="caution">
    <text evidence="3">The sequence shown here is derived from an EMBL/GenBank/DDBJ whole genome shotgun (WGS) entry which is preliminary data.</text>
</comment>
<keyword evidence="3" id="KW-0808">Transferase</keyword>
<protein>
    <submittedName>
        <fullName evidence="3">Glycosyltransferase involved in cell wall biosynthesis</fullName>
    </submittedName>
</protein>
<dbReference type="SUPFAM" id="SSF53756">
    <property type="entry name" value="UDP-Glycosyltransferase/glycogen phosphorylase"/>
    <property type="match status" value="1"/>
</dbReference>
<dbReference type="GO" id="GO:0016757">
    <property type="term" value="F:glycosyltransferase activity"/>
    <property type="evidence" value="ECO:0007669"/>
    <property type="project" value="InterPro"/>
</dbReference>
<evidence type="ECO:0000313" key="3">
    <source>
        <dbReference type="EMBL" id="PTQ65070.1"/>
    </source>
</evidence>
<dbReference type="OrthoDB" id="7527790at2"/>